<name>A0A101IIB8_9EURY</name>
<keyword evidence="6" id="KW-0663">Pyridoxal phosphate</keyword>
<reference evidence="11 12" key="2">
    <citation type="journal article" date="2015" name="MBio">
        <title>Genome-Resolved Metagenomic Analysis Reveals Roles for Candidate Phyla and Other Microbial Community Members in Biogeochemical Transformations in Oil Reservoirs.</title>
        <authorList>
            <person name="Hu P."/>
            <person name="Tom L."/>
            <person name="Singh A."/>
            <person name="Thomas B.C."/>
            <person name="Baker B.J."/>
            <person name="Piceno Y.M."/>
            <person name="Andersen G.L."/>
            <person name="Banfield J.F."/>
        </authorList>
    </citation>
    <scope>NUCLEOTIDE SEQUENCE [LARGE SCALE GENOMIC DNA]</scope>
    <source>
        <strain evidence="9">57_489</strain>
    </source>
</reference>
<gene>
    <name evidence="9" type="ORF">XD72_1141</name>
    <name evidence="10" type="ORF">XE07_1611</name>
</gene>
<dbReference type="CDD" id="cd00609">
    <property type="entry name" value="AAT_like"/>
    <property type="match status" value="1"/>
</dbReference>
<dbReference type="GO" id="GO:0008483">
    <property type="term" value="F:transaminase activity"/>
    <property type="evidence" value="ECO:0007669"/>
    <property type="project" value="UniProtKB-KW"/>
</dbReference>
<keyword evidence="4 7" id="KW-0032">Aminotransferase</keyword>
<evidence type="ECO:0000256" key="2">
    <source>
        <dbReference type="ARBA" id="ARBA00007441"/>
    </source>
</evidence>
<evidence type="ECO:0000259" key="8">
    <source>
        <dbReference type="Pfam" id="PF00155"/>
    </source>
</evidence>
<comment type="subunit">
    <text evidence="3">Homodimer.</text>
</comment>
<evidence type="ECO:0000256" key="1">
    <source>
        <dbReference type="ARBA" id="ARBA00001933"/>
    </source>
</evidence>
<dbReference type="InterPro" id="IPR004839">
    <property type="entry name" value="Aminotransferase_I/II_large"/>
</dbReference>
<dbReference type="InterPro" id="IPR015421">
    <property type="entry name" value="PyrdxlP-dep_Trfase_major"/>
</dbReference>
<evidence type="ECO:0000256" key="6">
    <source>
        <dbReference type="ARBA" id="ARBA00022898"/>
    </source>
</evidence>
<sequence>MTLHKHVSLNINVRGVEPSATLAINERCKILQSRGECVYNLGLGQSPFPVPTPVVNALRLYASEKDYLPVKGLFALKQAVADFHRRKDNVNASAENVIVGPGSKELMFILQLVYYGEIIVPTPAWVSYVPQAQILGKKVRLLHTTFDEKWHITAERLARFLESEQDIYRPRILILNYPGNPDGLTYTSDELKEIAEVAREYEVILLSDEIYGQLHHRGEHVSVARFYPEGTIISSGLSKWCGAGGWRLGTFTFPPDLDWLLEAMATVASETYTAVSAPIQFAAVQAFRGGIAIERYLWHARRILSTLGNEFQRILVEGGVRVHAPEGGFYLFLDFSPMADALSKRGIRDGVTLCERLLQESGVAILPGSAFGRPPSELSARVAYVNFDGAKALAASETIPLHQKLPGDFISQICSETIGASQEIVSWLSLES</sequence>
<dbReference type="Pfam" id="PF00155">
    <property type="entry name" value="Aminotran_1_2"/>
    <property type="match status" value="1"/>
</dbReference>
<dbReference type="InterPro" id="IPR015422">
    <property type="entry name" value="PyrdxlP-dep_Trfase_small"/>
</dbReference>
<dbReference type="InterPro" id="IPR050596">
    <property type="entry name" value="AspAT/PAT-like"/>
</dbReference>
<dbReference type="PATRIC" id="fig|301375.6.peg.797"/>
<dbReference type="Proteomes" id="UP000057043">
    <property type="component" value="Unassembled WGS sequence"/>
</dbReference>
<dbReference type="AlphaFoldDB" id="A0A101IIB8"/>
<evidence type="ECO:0000256" key="5">
    <source>
        <dbReference type="ARBA" id="ARBA00022679"/>
    </source>
</evidence>
<dbReference type="PANTHER" id="PTHR46383">
    <property type="entry name" value="ASPARTATE AMINOTRANSFERASE"/>
    <property type="match status" value="1"/>
</dbReference>
<dbReference type="EMBL" id="LGFT01000024">
    <property type="protein sequence ID" value="KUK44474.1"/>
    <property type="molecule type" value="Genomic_DNA"/>
</dbReference>
<evidence type="ECO:0000256" key="3">
    <source>
        <dbReference type="ARBA" id="ARBA00011738"/>
    </source>
</evidence>
<dbReference type="Gene3D" id="3.40.640.10">
    <property type="entry name" value="Type I PLP-dependent aspartate aminotransferase-like (Major domain)"/>
    <property type="match status" value="1"/>
</dbReference>
<evidence type="ECO:0000313" key="10">
    <source>
        <dbReference type="EMBL" id="KUK95761.1"/>
    </source>
</evidence>
<proteinExistence type="inferred from homology"/>
<dbReference type="PROSITE" id="PS00105">
    <property type="entry name" value="AA_TRANSFER_CLASS_1"/>
    <property type="match status" value="1"/>
</dbReference>
<dbReference type="GO" id="GO:0030170">
    <property type="term" value="F:pyridoxal phosphate binding"/>
    <property type="evidence" value="ECO:0007669"/>
    <property type="project" value="InterPro"/>
</dbReference>
<dbReference type="PANTHER" id="PTHR46383:SF1">
    <property type="entry name" value="ASPARTATE AMINOTRANSFERASE"/>
    <property type="match status" value="1"/>
</dbReference>
<evidence type="ECO:0000256" key="7">
    <source>
        <dbReference type="RuleBase" id="RU000481"/>
    </source>
</evidence>
<dbReference type="InterPro" id="IPR004838">
    <property type="entry name" value="NHTrfase_class1_PyrdxlP-BS"/>
</dbReference>
<evidence type="ECO:0000313" key="12">
    <source>
        <dbReference type="Proteomes" id="UP000057043"/>
    </source>
</evidence>
<protein>
    <recommendedName>
        <fullName evidence="7">Aminotransferase</fullName>
        <ecNumber evidence="7">2.6.1.-</ecNumber>
    </recommendedName>
</protein>
<dbReference type="Gene3D" id="3.90.1150.10">
    <property type="entry name" value="Aspartate Aminotransferase, domain 1"/>
    <property type="match status" value="1"/>
</dbReference>
<evidence type="ECO:0000313" key="11">
    <source>
        <dbReference type="Proteomes" id="UP000053961"/>
    </source>
</evidence>
<keyword evidence="5 7" id="KW-0808">Transferase</keyword>
<dbReference type="Proteomes" id="UP000053961">
    <property type="component" value="Unassembled WGS sequence"/>
</dbReference>
<organism evidence="10 11">
    <name type="scientific">Methanothrix harundinacea</name>
    <dbReference type="NCBI Taxonomy" id="301375"/>
    <lineage>
        <taxon>Archaea</taxon>
        <taxon>Methanobacteriati</taxon>
        <taxon>Methanobacteriota</taxon>
        <taxon>Stenosarchaea group</taxon>
        <taxon>Methanomicrobia</taxon>
        <taxon>Methanotrichales</taxon>
        <taxon>Methanotrichaceae</taxon>
        <taxon>Methanothrix</taxon>
    </lineage>
</organism>
<dbReference type="GO" id="GO:0006520">
    <property type="term" value="P:amino acid metabolic process"/>
    <property type="evidence" value="ECO:0007669"/>
    <property type="project" value="InterPro"/>
</dbReference>
<dbReference type="EC" id="2.6.1.-" evidence="7"/>
<comment type="caution">
    <text evidence="10">The sequence shown here is derived from an EMBL/GenBank/DDBJ whole genome shotgun (WGS) entry which is preliminary data.</text>
</comment>
<comment type="cofactor">
    <cofactor evidence="1 7">
        <name>pyridoxal 5'-phosphate</name>
        <dbReference type="ChEBI" id="CHEBI:597326"/>
    </cofactor>
</comment>
<evidence type="ECO:0000256" key="4">
    <source>
        <dbReference type="ARBA" id="ARBA00022576"/>
    </source>
</evidence>
<comment type="similarity">
    <text evidence="2 7">Belongs to the class-I pyridoxal-phosphate-dependent aminotransferase family.</text>
</comment>
<dbReference type="SUPFAM" id="SSF53383">
    <property type="entry name" value="PLP-dependent transferases"/>
    <property type="match status" value="1"/>
</dbReference>
<feature type="domain" description="Aminotransferase class I/classII large" evidence="8">
    <location>
        <begin position="39"/>
        <end position="375"/>
    </location>
</feature>
<dbReference type="EMBL" id="LGHB01000027">
    <property type="protein sequence ID" value="KUK95761.1"/>
    <property type="molecule type" value="Genomic_DNA"/>
</dbReference>
<reference evidence="10" key="1">
    <citation type="journal article" date="2015" name="MBio">
        <title>Genome-resolved metagenomic analysis reveals roles for candidate phyla and other microbial community members in biogeochemical transformations in oil reservoirs.</title>
        <authorList>
            <person name="Hu P."/>
            <person name="Tom L."/>
            <person name="Singh A."/>
            <person name="Thomas B.C."/>
            <person name="Baker B.J."/>
            <person name="Piceno Y.M."/>
            <person name="Andersen G.L."/>
            <person name="Banfield J.F."/>
        </authorList>
    </citation>
    <scope>NUCLEOTIDE SEQUENCE [LARGE SCALE GENOMIC DNA]</scope>
    <source>
        <strain evidence="10">56_747</strain>
    </source>
</reference>
<accession>A0A101IIB8</accession>
<dbReference type="InterPro" id="IPR015424">
    <property type="entry name" value="PyrdxlP-dep_Trfase"/>
</dbReference>
<evidence type="ECO:0000313" key="9">
    <source>
        <dbReference type="EMBL" id="KUK44474.1"/>
    </source>
</evidence>